<dbReference type="InterPro" id="IPR005025">
    <property type="entry name" value="FMN_Rdtase-like_dom"/>
</dbReference>
<dbReference type="PANTHER" id="PTHR43408:SF2">
    <property type="entry name" value="FMN REDUCTASE (NADPH)"/>
    <property type="match status" value="1"/>
</dbReference>
<evidence type="ECO:0000313" key="5">
    <source>
        <dbReference type="EMBL" id="PFG18230.1"/>
    </source>
</evidence>
<sequence>MTELLVVSSGTGANSSSRLLGTRLGEAAQAALAERGSSVVVNHLELRTIASDLANHLVTGLPSAKLEEAFAQVRAADGVIAVTGVYNGSYTGLFKLFFDALGRDLMRGRPVLPAATGGTARHSLVIEYAMVPLFYYLRALVSAVPVFAATADWGASVGLDARIEQAAEVFVDLVLSSHPDKTDPSFEVSDFSTLPGG</sequence>
<organism evidence="5 6">
    <name type="scientific">Propionicimonas paludicola</name>
    <dbReference type="NCBI Taxonomy" id="185243"/>
    <lineage>
        <taxon>Bacteria</taxon>
        <taxon>Bacillati</taxon>
        <taxon>Actinomycetota</taxon>
        <taxon>Actinomycetes</taxon>
        <taxon>Propionibacteriales</taxon>
        <taxon>Nocardioidaceae</taxon>
        <taxon>Propionicimonas</taxon>
    </lineage>
</organism>
<name>A0A2A9CX74_9ACTN</name>
<gene>
    <name evidence="5" type="ORF">ATK74_2814</name>
</gene>
<dbReference type="InterPro" id="IPR023932">
    <property type="entry name" value="CE1759_FMN_reduct"/>
</dbReference>
<dbReference type="PANTHER" id="PTHR43408">
    <property type="entry name" value="FMN REDUCTASE (NADPH)"/>
    <property type="match status" value="1"/>
</dbReference>
<evidence type="ECO:0000256" key="3">
    <source>
        <dbReference type="ARBA" id="ARBA00023002"/>
    </source>
</evidence>
<evidence type="ECO:0000256" key="2">
    <source>
        <dbReference type="ARBA" id="ARBA00022643"/>
    </source>
</evidence>
<dbReference type="OrthoDB" id="1643408at2"/>
<keyword evidence="3" id="KW-0560">Oxidoreductase</keyword>
<keyword evidence="1" id="KW-0285">Flavoprotein</keyword>
<dbReference type="Proteomes" id="UP000226079">
    <property type="component" value="Unassembled WGS sequence"/>
</dbReference>
<keyword evidence="6" id="KW-1185">Reference proteome</keyword>
<dbReference type="Gene3D" id="3.40.50.360">
    <property type="match status" value="1"/>
</dbReference>
<accession>A0A2A9CX74</accession>
<dbReference type="EMBL" id="PDJC01000001">
    <property type="protein sequence ID" value="PFG18230.1"/>
    <property type="molecule type" value="Genomic_DNA"/>
</dbReference>
<evidence type="ECO:0000256" key="1">
    <source>
        <dbReference type="ARBA" id="ARBA00022630"/>
    </source>
</evidence>
<proteinExistence type="predicted"/>
<dbReference type="InterPro" id="IPR029039">
    <property type="entry name" value="Flavoprotein-like_sf"/>
</dbReference>
<dbReference type="GO" id="GO:0016491">
    <property type="term" value="F:oxidoreductase activity"/>
    <property type="evidence" value="ECO:0007669"/>
    <property type="project" value="UniProtKB-KW"/>
</dbReference>
<comment type="caution">
    <text evidence="5">The sequence shown here is derived from an EMBL/GenBank/DDBJ whole genome shotgun (WGS) entry which is preliminary data.</text>
</comment>
<dbReference type="AlphaFoldDB" id="A0A2A9CX74"/>
<dbReference type="Pfam" id="PF03358">
    <property type="entry name" value="FMN_red"/>
    <property type="match status" value="1"/>
</dbReference>
<protein>
    <submittedName>
        <fullName evidence="5">FMN reductase</fullName>
    </submittedName>
</protein>
<dbReference type="SUPFAM" id="SSF52218">
    <property type="entry name" value="Flavoproteins"/>
    <property type="match status" value="1"/>
</dbReference>
<evidence type="ECO:0000313" key="6">
    <source>
        <dbReference type="Proteomes" id="UP000226079"/>
    </source>
</evidence>
<evidence type="ECO:0000259" key="4">
    <source>
        <dbReference type="Pfam" id="PF03358"/>
    </source>
</evidence>
<dbReference type="RefSeq" id="WP_098461603.1">
    <property type="nucleotide sequence ID" value="NZ_PDJC01000001.1"/>
</dbReference>
<dbReference type="InterPro" id="IPR051814">
    <property type="entry name" value="NAD(P)H-dep_FMN_reductase"/>
</dbReference>
<feature type="domain" description="NADPH-dependent FMN reductase-like" evidence="4">
    <location>
        <begin position="4"/>
        <end position="152"/>
    </location>
</feature>
<reference evidence="5 6" key="1">
    <citation type="submission" date="2017-10" db="EMBL/GenBank/DDBJ databases">
        <title>Sequencing the genomes of 1000 actinobacteria strains.</title>
        <authorList>
            <person name="Klenk H.-P."/>
        </authorList>
    </citation>
    <scope>NUCLEOTIDE SEQUENCE [LARGE SCALE GENOMIC DNA]</scope>
    <source>
        <strain evidence="5 6">DSM 15597</strain>
    </source>
</reference>
<dbReference type="NCBIfam" id="TIGR04037">
    <property type="entry name" value="LLM_duo_CE1759"/>
    <property type="match status" value="1"/>
</dbReference>
<keyword evidence="2" id="KW-0288">FMN</keyword>